<dbReference type="InterPro" id="IPR003784">
    <property type="entry name" value="BioY"/>
</dbReference>
<name>A0A7C5UTN1_9CREN</name>
<feature type="transmembrane region" description="Helical" evidence="1">
    <location>
        <begin position="66"/>
        <end position="86"/>
    </location>
</feature>
<accession>A0A7C5UTN1</accession>
<organism evidence="2">
    <name type="scientific">Ignisphaera aggregans</name>
    <dbReference type="NCBI Taxonomy" id="334771"/>
    <lineage>
        <taxon>Archaea</taxon>
        <taxon>Thermoproteota</taxon>
        <taxon>Thermoprotei</taxon>
        <taxon>Desulfurococcales</taxon>
        <taxon>Desulfurococcaceae</taxon>
        <taxon>Ignisphaera</taxon>
    </lineage>
</organism>
<feature type="transmembrane region" description="Helical" evidence="1">
    <location>
        <begin position="20"/>
        <end position="45"/>
    </location>
</feature>
<comment type="caution">
    <text evidence="2">The sequence shown here is derived from an EMBL/GenBank/DDBJ whole genome shotgun (WGS) entry which is preliminary data.</text>
</comment>
<feature type="transmembrane region" description="Helical" evidence="1">
    <location>
        <begin position="136"/>
        <end position="158"/>
    </location>
</feature>
<dbReference type="AlphaFoldDB" id="A0A7C5UTN1"/>
<protein>
    <submittedName>
        <fullName evidence="2">Biotin transporter BioY</fullName>
    </submittedName>
</protein>
<keyword evidence="1" id="KW-0812">Transmembrane</keyword>
<dbReference type="GO" id="GO:0015225">
    <property type="term" value="F:biotin transmembrane transporter activity"/>
    <property type="evidence" value="ECO:0007669"/>
    <property type="project" value="InterPro"/>
</dbReference>
<feature type="transmembrane region" description="Helical" evidence="1">
    <location>
        <begin position="92"/>
        <end position="116"/>
    </location>
</feature>
<dbReference type="PANTHER" id="PTHR34295:SF1">
    <property type="entry name" value="BIOTIN TRANSPORTER BIOY"/>
    <property type="match status" value="1"/>
</dbReference>
<reference evidence="2" key="1">
    <citation type="journal article" date="2020" name="mSystems">
        <title>Genome- and Community-Level Interaction Insights into Carbon Utilization and Element Cycling Functions of Hydrothermarchaeota in Hydrothermal Sediment.</title>
        <authorList>
            <person name="Zhou Z."/>
            <person name="Liu Y."/>
            <person name="Xu W."/>
            <person name="Pan J."/>
            <person name="Luo Z.H."/>
            <person name="Li M."/>
        </authorList>
    </citation>
    <scope>NUCLEOTIDE SEQUENCE [LARGE SCALE GENOMIC DNA]</scope>
    <source>
        <strain evidence="2">SpSt-1</strain>
    </source>
</reference>
<sequence length="230" mass="25214">MKLFLGDVYMRIYDNIISTIIRIVFCVVLAVITGVLAQAIFYLGPVPYTMQNTGVVLSALLLPPRYALFSQLLYLMLIAFGFPIASGFRGGLAVLLGYTGGYLAGFPIASTAMSVLSKWYLKRVGRSLARINRKDFIILLAFSAIASIPIYILGFIVFTGYALSNEGLLQWAEGISKTIGLTISDKFLMLFTASVAIFVPQDILMDHVVALAMAKTISIYLESRGIDIEQ</sequence>
<keyword evidence="1" id="KW-1133">Transmembrane helix</keyword>
<evidence type="ECO:0000313" key="2">
    <source>
        <dbReference type="EMBL" id="HHR95746.1"/>
    </source>
</evidence>
<dbReference type="Pfam" id="PF02632">
    <property type="entry name" value="BioY"/>
    <property type="match status" value="1"/>
</dbReference>
<dbReference type="EMBL" id="DRUB01000049">
    <property type="protein sequence ID" value="HHR95746.1"/>
    <property type="molecule type" value="Genomic_DNA"/>
</dbReference>
<dbReference type="Gene3D" id="1.10.1760.20">
    <property type="match status" value="1"/>
</dbReference>
<evidence type="ECO:0000256" key="1">
    <source>
        <dbReference type="SAM" id="Phobius"/>
    </source>
</evidence>
<dbReference type="PANTHER" id="PTHR34295">
    <property type="entry name" value="BIOTIN TRANSPORTER BIOY"/>
    <property type="match status" value="1"/>
</dbReference>
<keyword evidence="1" id="KW-0472">Membrane</keyword>
<dbReference type="GO" id="GO:0005886">
    <property type="term" value="C:plasma membrane"/>
    <property type="evidence" value="ECO:0007669"/>
    <property type="project" value="InterPro"/>
</dbReference>
<proteinExistence type="predicted"/>
<gene>
    <name evidence="2" type="ORF">ENL47_02735</name>
</gene>